<sequence>MSLSRLTSAAIFIALLAGRAHALEQPANDAGPAGYRQELTAVADGVWVLAQPRFLVQPAGNVTIVEQADGVVLVDAGGSPGAARRLVAEIRRLTPKPVKAVIITHWHGDHPQGLEVILSAWPQARTISTAATRAHLSDPKTMNTPGAPDAKADADLRERTDGFAAYCLDMAAKAKTLEEKAGWEESAALFGAYADDMAGAVTIAPAEGFIDRLVIPDSERPVEVRFLGRANTDGDAVAWLPRQGVLVAGDVVVAPIPFGFGSYPGDWLQVLRQVRDLSFRVLVPGHGPPQRDRAYIDRLAAAIEDIRAQVAPLAAEGLSLEDARRRLDLSAQTHSFAGDDPWLRRWFEAYWITPIVASAYREARGEPIAQSLKGE</sequence>
<protein>
    <submittedName>
        <fullName evidence="3">Beta-lactamase</fullName>
    </submittedName>
</protein>
<evidence type="ECO:0000313" key="4">
    <source>
        <dbReference type="Proteomes" id="UP000001868"/>
    </source>
</evidence>
<keyword evidence="4" id="KW-1185">Reference proteome</keyword>
<keyword evidence="1" id="KW-0732">Signal</keyword>
<dbReference type="CDD" id="cd16282">
    <property type="entry name" value="metallo-hydrolase-like_MBL-fold"/>
    <property type="match status" value="1"/>
</dbReference>
<dbReference type="SMART" id="SM00849">
    <property type="entry name" value="Lactamase_B"/>
    <property type="match status" value="1"/>
</dbReference>
<dbReference type="SUPFAM" id="SSF56281">
    <property type="entry name" value="Metallo-hydrolase/oxidoreductase"/>
    <property type="match status" value="1"/>
</dbReference>
<accession>B4RET7</accession>
<evidence type="ECO:0000256" key="1">
    <source>
        <dbReference type="SAM" id="SignalP"/>
    </source>
</evidence>
<dbReference type="eggNOG" id="COG0491">
    <property type="taxonomic scope" value="Bacteria"/>
</dbReference>
<dbReference type="AlphaFoldDB" id="B4RET7"/>
<gene>
    <name evidence="3" type="ordered locus">PHZ_c2202</name>
</gene>
<dbReference type="Gene3D" id="3.60.15.10">
    <property type="entry name" value="Ribonuclease Z/Hydroxyacylglutathione hydrolase-like"/>
    <property type="match status" value="1"/>
</dbReference>
<dbReference type="InterPro" id="IPR050855">
    <property type="entry name" value="NDM-1-like"/>
</dbReference>
<organism evidence="3 4">
    <name type="scientific">Phenylobacterium zucineum (strain HLK1)</name>
    <dbReference type="NCBI Taxonomy" id="450851"/>
    <lineage>
        <taxon>Bacteria</taxon>
        <taxon>Pseudomonadati</taxon>
        <taxon>Pseudomonadota</taxon>
        <taxon>Alphaproteobacteria</taxon>
        <taxon>Caulobacterales</taxon>
        <taxon>Caulobacteraceae</taxon>
        <taxon>Phenylobacterium</taxon>
    </lineage>
</organism>
<dbReference type="PANTHER" id="PTHR42951:SF20">
    <property type="entry name" value="BETA LACTAMASE"/>
    <property type="match status" value="1"/>
</dbReference>
<dbReference type="RefSeq" id="WP_012522754.1">
    <property type="nucleotide sequence ID" value="NC_011144.1"/>
</dbReference>
<dbReference type="OrthoDB" id="420651at2"/>
<evidence type="ECO:0000259" key="2">
    <source>
        <dbReference type="SMART" id="SM00849"/>
    </source>
</evidence>
<dbReference type="EMBL" id="CP000747">
    <property type="protein sequence ID" value="ACG78613.1"/>
    <property type="molecule type" value="Genomic_DNA"/>
</dbReference>
<evidence type="ECO:0000313" key="3">
    <source>
        <dbReference type="EMBL" id="ACG78613.1"/>
    </source>
</evidence>
<dbReference type="KEGG" id="pzu:PHZ_c2202"/>
<dbReference type="InterPro" id="IPR001279">
    <property type="entry name" value="Metallo-B-lactamas"/>
</dbReference>
<feature type="chain" id="PRO_5002825327" evidence="1">
    <location>
        <begin position="23"/>
        <end position="375"/>
    </location>
</feature>
<name>B4RET7_PHEZH</name>
<dbReference type="Pfam" id="PF00753">
    <property type="entry name" value="Lactamase_B"/>
    <property type="match status" value="1"/>
</dbReference>
<proteinExistence type="predicted"/>
<feature type="domain" description="Metallo-beta-lactamase" evidence="2">
    <location>
        <begin position="59"/>
        <end position="286"/>
    </location>
</feature>
<reference evidence="3 4" key="1">
    <citation type="journal article" date="2008" name="BMC Genomics">
        <title>Complete genome of Phenylobacterium zucineum - a novel facultative intracellular bacterium isolated from human erythroleukemia cell line K562.</title>
        <authorList>
            <person name="Luo Y."/>
            <person name="Xu X."/>
            <person name="Ding Z."/>
            <person name="Liu Z."/>
            <person name="Zhang B."/>
            <person name="Yan Z."/>
            <person name="Sun J."/>
            <person name="Hu S."/>
            <person name="Hu X."/>
        </authorList>
    </citation>
    <scope>NUCLEOTIDE SEQUENCE [LARGE SCALE GENOMIC DNA]</scope>
    <source>
        <strain evidence="3 4">HLK1</strain>
    </source>
</reference>
<dbReference type="HOGENOM" id="CLU_056342_4_0_5"/>
<feature type="signal peptide" evidence="1">
    <location>
        <begin position="1"/>
        <end position="22"/>
    </location>
</feature>
<dbReference type="PANTHER" id="PTHR42951">
    <property type="entry name" value="METALLO-BETA-LACTAMASE DOMAIN-CONTAINING"/>
    <property type="match status" value="1"/>
</dbReference>
<dbReference type="Proteomes" id="UP000001868">
    <property type="component" value="Chromosome"/>
</dbReference>
<dbReference type="InterPro" id="IPR036866">
    <property type="entry name" value="RibonucZ/Hydroxyglut_hydro"/>
</dbReference>